<evidence type="ECO:0000256" key="2">
    <source>
        <dbReference type="ARBA" id="ARBA00010231"/>
    </source>
</evidence>
<dbReference type="PANTHER" id="PTHR45745:SF1">
    <property type="entry name" value="PHOSPHOGLUCOMUTASE 2B-RELATED"/>
    <property type="match status" value="1"/>
</dbReference>
<dbReference type="GO" id="GO:0008973">
    <property type="term" value="F:phosphopentomutase activity"/>
    <property type="evidence" value="ECO:0007669"/>
    <property type="project" value="TreeGrafter"/>
</dbReference>
<dbReference type="PRINTS" id="PR00509">
    <property type="entry name" value="PGMPMM"/>
</dbReference>
<evidence type="ECO:0000313" key="12">
    <source>
        <dbReference type="EMBL" id="OIN96939.1"/>
    </source>
</evidence>
<dbReference type="InterPro" id="IPR036900">
    <property type="entry name" value="A-D-PHexomutase_C_sf"/>
</dbReference>
<dbReference type="Pfam" id="PF02880">
    <property type="entry name" value="PGM_PMM_III"/>
    <property type="match status" value="1"/>
</dbReference>
<dbReference type="InterPro" id="IPR016055">
    <property type="entry name" value="A-D-PHexomutase_a/b/a-I/II/III"/>
</dbReference>
<dbReference type="Pfam" id="PF02879">
    <property type="entry name" value="PGM_PMM_II"/>
    <property type="match status" value="1"/>
</dbReference>
<dbReference type="Gene3D" id="3.30.310.50">
    <property type="entry name" value="Alpha-D-phosphohexomutase, C-terminal domain"/>
    <property type="match status" value="1"/>
</dbReference>
<keyword evidence="3" id="KW-0597">Phosphoprotein</keyword>
<proteinExistence type="inferred from homology"/>
<dbReference type="CDD" id="cd05800">
    <property type="entry name" value="PGM_like2"/>
    <property type="match status" value="1"/>
</dbReference>
<dbReference type="Pfam" id="PF00408">
    <property type="entry name" value="PGM_PMM_IV"/>
    <property type="match status" value="1"/>
</dbReference>
<evidence type="ECO:0000259" key="9">
    <source>
        <dbReference type="Pfam" id="PF02878"/>
    </source>
</evidence>
<evidence type="ECO:0000313" key="13">
    <source>
        <dbReference type="Proteomes" id="UP000182278"/>
    </source>
</evidence>
<evidence type="ECO:0000259" key="11">
    <source>
        <dbReference type="Pfam" id="PF02880"/>
    </source>
</evidence>
<feature type="domain" description="Alpha-D-phosphohexomutase alpha/beta/alpha" evidence="11">
    <location>
        <begin position="269"/>
        <end position="380"/>
    </location>
</feature>
<dbReference type="InterPro" id="IPR005843">
    <property type="entry name" value="A-D-PHexomutase_C"/>
</dbReference>
<evidence type="ECO:0000256" key="5">
    <source>
        <dbReference type="ARBA" id="ARBA00022842"/>
    </source>
</evidence>
<dbReference type="GO" id="GO:0006166">
    <property type="term" value="P:purine ribonucleoside salvage"/>
    <property type="evidence" value="ECO:0007669"/>
    <property type="project" value="TreeGrafter"/>
</dbReference>
<keyword evidence="6" id="KW-0413">Isomerase</keyword>
<comment type="similarity">
    <text evidence="2 7">Belongs to the phosphohexose mutase family.</text>
</comment>
<dbReference type="InterPro" id="IPR016066">
    <property type="entry name" value="A-D-PHexomutase_CS"/>
</dbReference>
<evidence type="ECO:0000256" key="6">
    <source>
        <dbReference type="ARBA" id="ARBA00023235"/>
    </source>
</evidence>
<evidence type="ECO:0008006" key="14">
    <source>
        <dbReference type="Google" id="ProtNLM"/>
    </source>
</evidence>
<dbReference type="Pfam" id="PF02878">
    <property type="entry name" value="PGM_PMM_I"/>
    <property type="match status" value="1"/>
</dbReference>
<dbReference type="Proteomes" id="UP000182278">
    <property type="component" value="Unassembled WGS sequence"/>
</dbReference>
<evidence type="ECO:0000256" key="1">
    <source>
        <dbReference type="ARBA" id="ARBA00001946"/>
    </source>
</evidence>
<gene>
    <name evidence="12" type="ORF">AUJ66_04935</name>
</gene>
<comment type="cofactor">
    <cofactor evidence="1">
        <name>Mg(2+)</name>
        <dbReference type="ChEBI" id="CHEBI:18420"/>
    </cofactor>
</comment>
<evidence type="ECO:0000259" key="8">
    <source>
        <dbReference type="Pfam" id="PF00408"/>
    </source>
</evidence>
<dbReference type="GO" id="GO:0005975">
    <property type="term" value="P:carbohydrate metabolic process"/>
    <property type="evidence" value="ECO:0007669"/>
    <property type="project" value="InterPro"/>
</dbReference>
<dbReference type="InterPro" id="IPR005845">
    <property type="entry name" value="A-D-PHexomutase_a/b/a-II"/>
</dbReference>
<protein>
    <recommendedName>
        <fullName evidence="14">Phosphoglucosamine mutase</fullName>
    </recommendedName>
</protein>
<feature type="domain" description="Alpha-D-phosphohexomutase C-terminal" evidence="8">
    <location>
        <begin position="440"/>
        <end position="476"/>
    </location>
</feature>
<keyword evidence="5 7" id="KW-0460">Magnesium</keyword>
<evidence type="ECO:0000256" key="4">
    <source>
        <dbReference type="ARBA" id="ARBA00022723"/>
    </source>
</evidence>
<dbReference type="STRING" id="1817893.AUJ66_04935"/>
<dbReference type="SUPFAM" id="SSF55957">
    <property type="entry name" value="Phosphoglucomutase, C-terminal domain"/>
    <property type="match status" value="1"/>
</dbReference>
<dbReference type="PANTHER" id="PTHR45745">
    <property type="entry name" value="PHOSPHOMANNOMUTASE 45A"/>
    <property type="match status" value="1"/>
</dbReference>
<evidence type="ECO:0000259" key="10">
    <source>
        <dbReference type="Pfam" id="PF02879"/>
    </source>
</evidence>
<accession>A0A1J4SC21</accession>
<dbReference type="EMBL" id="MNUO01000071">
    <property type="protein sequence ID" value="OIN96939.1"/>
    <property type="molecule type" value="Genomic_DNA"/>
</dbReference>
<dbReference type="SUPFAM" id="SSF53738">
    <property type="entry name" value="Phosphoglucomutase, first 3 domains"/>
    <property type="match status" value="2"/>
</dbReference>
<evidence type="ECO:0000256" key="3">
    <source>
        <dbReference type="ARBA" id="ARBA00022553"/>
    </source>
</evidence>
<dbReference type="InterPro" id="IPR005841">
    <property type="entry name" value="Alpha-D-phosphohexomutase_SF"/>
</dbReference>
<sequence>MKRKNVEIKFGTDGWRGIIAKDFTFENVRMVTQAVADYLKKKVSDFQKVVVGYDTRFLSDKFAMAVARVLCGNGIKVILSSCALSSPALSYSVVNEMNEMNEKAGLGIMITASHNPPNFNGLKIKTEFGASADKAITEEIEHYLFRNKPKDSNGKIEVKDLIPAYFKKVKSLVNMELLRNARLKIIYDPMFGVGSGLLPGILKNTKCKMFSIHSNPDPLFGGINPEPIKKNLKDLIKEVVKKKADIGIATDGDADRIGLVDDTGRYLTPHQVFPLILSYLTEVKGLKGKVVQTISLGYLGERIAHQYGLSFQEVPVGFKYVACLMQTHNVLIGGEESGGFGYKGYIPERDGILSLLFFLEMIAKKKKKLSCILNELEQKFGKSYYDRVDIKINQSVKVLKCQGIKEKINSVIIKKVPKRIAGMKVREIRTYDGMKFILGSSNIIGGEAWLLLRPSGTEPLVRIYAEANSPVKVREMLKAGKQMIGRRQA</sequence>
<dbReference type="Gene3D" id="3.40.120.10">
    <property type="entry name" value="Alpha-D-Glucose-1,6-Bisphosphate, subunit A, domain 3"/>
    <property type="match status" value="3"/>
</dbReference>
<feature type="domain" description="Alpha-D-phosphohexomutase alpha/beta/alpha" evidence="9">
    <location>
        <begin position="8"/>
        <end position="148"/>
    </location>
</feature>
<dbReference type="PROSITE" id="PS00710">
    <property type="entry name" value="PGM_PMM"/>
    <property type="match status" value="1"/>
</dbReference>
<feature type="domain" description="Alpha-D-phosphohexomutase alpha/beta/alpha" evidence="10">
    <location>
        <begin position="164"/>
        <end position="264"/>
    </location>
</feature>
<evidence type="ECO:0000256" key="7">
    <source>
        <dbReference type="RuleBase" id="RU004326"/>
    </source>
</evidence>
<dbReference type="InterPro" id="IPR005844">
    <property type="entry name" value="A-D-PHexomutase_a/b/a-I"/>
</dbReference>
<organism evidence="12 13">
    <name type="scientific">Candidatus Desantisbacteria bacterium CG1_02_38_46</name>
    <dbReference type="NCBI Taxonomy" id="1817893"/>
    <lineage>
        <taxon>Bacteria</taxon>
        <taxon>Candidatus Desantisiibacteriota</taxon>
    </lineage>
</organism>
<comment type="caution">
    <text evidence="12">The sequence shown here is derived from an EMBL/GenBank/DDBJ whole genome shotgun (WGS) entry which is preliminary data.</text>
</comment>
<dbReference type="AlphaFoldDB" id="A0A1J4SC21"/>
<dbReference type="InterPro" id="IPR005846">
    <property type="entry name" value="A-D-PHexomutase_a/b/a-III"/>
</dbReference>
<keyword evidence="4 7" id="KW-0479">Metal-binding</keyword>
<name>A0A1J4SC21_9BACT</name>
<dbReference type="GO" id="GO:0000287">
    <property type="term" value="F:magnesium ion binding"/>
    <property type="evidence" value="ECO:0007669"/>
    <property type="project" value="InterPro"/>
</dbReference>
<reference evidence="12 13" key="1">
    <citation type="journal article" date="2016" name="Environ. Microbiol.">
        <title>Genomic resolution of a cold subsurface aquifer community provides metabolic insights for novel microbes adapted to high CO concentrations.</title>
        <authorList>
            <person name="Probst A.J."/>
            <person name="Castelle C.J."/>
            <person name="Singh A."/>
            <person name="Brown C.T."/>
            <person name="Anantharaman K."/>
            <person name="Sharon I."/>
            <person name="Hug L.A."/>
            <person name="Burstein D."/>
            <person name="Emerson J.B."/>
            <person name="Thomas B.C."/>
            <person name="Banfield J.F."/>
        </authorList>
    </citation>
    <scope>NUCLEOTIDE SEQUENCE [LARGE SCALE GENOMIC DNA]</scope>
    <source>
        <strain evidence="12">CG1_02_38_46</strain>
    </source>
</reference>